<proteinExistence type="predicted"/>
<name>A0A8X8GEZ9_ACIGI</name>
<sequence length="187" mass="20696">MNITNKVLFSCLISFSLMFTACSEQKADIAQNKTSETTSTATTQGNWKSKATELSTANATEITTDLAQLNQIVNHANTQALQLRAELQSAAPQPEKRQHILLKANDIQAKTQQQIMALNLKSSEVQSLRTQMIDNLITSQKMYTLSTAPDFDANAPSDEFEQLGKRSMALQQKISAEMDALNQHYGK</sequence>
<dbReference type="Proteomes" id="UP000887320">
    <property type="component" value="Unassembled WGS sequence"/>
</dbReference>
<feature type="chain" id="PRO_5036458108" description="Lipoprotein" evidence="1">
    <location>
        <begin position="27"/>
        <end position="187"/>
    </location>
</feature>
<feature type="signal peptide" evidence="1">
    <location>
        <begin position="1"/>
        <end position="26"/>
    </location>
</feature>
<evidence type="ECO:0000256" key="1">
    <source>
        <dbReference type="SAM" id="SignalP"/>
    </source>
</evidence>
<evidence type="ECO:0008006" key="4">
    <source>
        <dbReference type="Google" id="ProtNLM"/>
    </source>
</evidence>
<evidence type="ECO:0000313" key="3">
    <source>
        <dbReference type="Proteomes" id="UP000887320"/>
    </source>
</evidence>
<dbReference type="EMBL" id="JAHWXT010000003">
    <property type="protein sequence ID" value="MCF0264737.1"/>
    <property type="molecule type" value="Genomic_DNA"/>
</dbReference>
<dbReference type="AlphaFoldDB" id="A0A8X8GEZ9"/>
<dbReference type="PROSITE" id="PS51257">
    <property type="entry name" value="PROKAR_LIPOPROTEIN"/>
    <property type="match status" value="1"/>
</dbReference>
<comment type="caution">
    <text evidence="2">The sequence shown here is derived from an EMBL/GenBank/DDBJ whole genome shotgun (WGS) entry which is preliminary data.</text>
</comment>
<protein>
    <recommendedName>
        <fullName evidence="4">Lipoprotein</fullName>
    </recommendedName>
</protein>
<reference evidence="2" key="1">
    <citation type="submission" date="2021-07" db="EMBL/GenBank/DDBJ databases">
        <authorList>
            <person name="Fernandez M."/>
            <person name="Pereira P."/>
            <person name="Torres Tejerizo G.A."/>
            <person name="Gonzalez P."/>
            <person name="Agostini E."/>
        </authorList>
    </citation>
    <scope>NUCLEOTIDE SEQUENCE</scope>
    <source>
        <strain evidence="2">SFC 500-1A</strain>
    </source>
</reference>
<organism evidence="2 3">
    <name type="scientific">Acinetobacter guillouiae</name>
    <name type="common">Acinetobacter genomosp. 11</name>
    <dbReference type="NCBI Taxonomy" id="106649"/>
    <lineage>
        <taxon>Bacteria</taxon>
        <taxon>Pseudomonadati</taxon>
        <taxon>Pseudomonadota</taxon>
        <taxon>Gammaproteobacteria</taxon>
        <taxon>Moraxellales</taxon>
        <taxon>Moraxellaceae</taxon>
        <taxon>Acinetobacter</taxon>
    </lineage>
</organism>
<evidence type="ECO:0000313" key="2">
    <source>
        <dbReference type="EMBL" id="MCF0264737.1"/>
    </source>
</evidence>
<accession>A0A8X8GEZ9</accession>
<dbReference type="RefSeq" id="WP_151956801.1">
    <property type="nucleotide sequence ID" value="NZ_BKVV01000021.1"/>
</dbReference>
<gene>
    <name evidence="2" type="ORF">KW868_09695</name>
</gene>
<keyword evidence="1" id="KW-0732">Signal</keyword>